<comment type="caution">
    <text evidence="1">The sequence shown here is derived from an EMBL/GenBank/DDBJ whole genome shotgun (WGS) entry which is preliminary data.</text>
</comment>
<evidence type="ECO:0000313" key="2">
    <source>
        <dbReference type="Proteomes" id="UP000276133"/>
    </source>
</evidence>
<dbReference type="Proteomes" id="UP000276133">
    <property type="component" value="Unassembled WGS sequence"/>
</dbReference>
<keyword evidence="2" id="KW-1185">Reference proteome</keyword>
<dbReference type="AlphaFoldDB" id="A0A3M7PXL1"/>
<evidence type="ECO:0000313" key="1">
    <source>
        <dbReference type="EMBL" id="RNA03418.1"/>
    </source>
</evidence>
<sequence>MILPPTYYIMRHIINLNY</sequence>
<gene>
    <name evidence="1" type="ORF">BpHYR1_037253</name>
</gene>
<reference evidence="1 2" key="1">
    <citation type="journal article" date="2018" name="Sci. Rep.">
        <title>Genomic signatures of local adaptation to the degree of environmental predictability in rotifers.</title>
        <authorList>
            <person name="Franch-Gras L."/>
            <person name="Hahn C."/>
            <person name="Garcia-Roger E.M."/>
            <person name="Carmona M.J."/>
            <person name="Serra M."/>
            <person name="Gomez A."/>
        </authorList>
    </citation>
    <scope>NUCLEOTIDE SEQUENCE [LARGE SCALE GENOMIC DNA]</scope>
    <source>
        <strain evidence="1">HYR1</strain>
    </source>
</reference>
<proteinExistence type="predicted"/>
<organism evidence="1 2">
    <name type="scientific">Brachionus plicatilis</name>
    <name type="common">Marine rotifer</name>
    <name type="synonym">Brachionus muelleri</name>
    <dbReference type="NCBI Taxonomy" id="10195"/>
    <lineage>
        <taxon>Eukaryota</taxon>
        <taxon>Metazoa</taxon>
        <taxon>Spiralia</taxon>
        <taxon>Gnathifera</taxon>
        <taxon>Rotifera</taxon>
        <taxon>Eurotatoria</taxon>
        <taxon>Monogononta</taxon>
        <taxon>Pseudotrocha</taxon>
        <taxon>Ploima</taxon>
        <taxon>Brachionidae</taxon>
        <taxon>Brachionus</taxon>
    </lineage>
</organism>
<name>A0A3M7PXL1_BRAPC</name>
<protein>
    <submittedName>
        <fullName evidence="1">Uncharacterized protein</fullName>
    </submittedName>
</protein>
<accession>A0A3M7PXL1</accession>
<dbReference type="EMBL" id="REGN01008510">
    <property type="protein sequence ID" value="RNA03418.1"/>
    <property type="molecule type" value="Genomic_DNA"/>
</dbReference>